<comment type="caution">
    <text evidence="3">The sequence shown here is derived from an EMBL/GenBank/DDBJ whole genome shotgun (WGS) entry which is preliminary data.</text>
</comment>
<organism evidence="3 4">
    <name type="scientific">Candidatus Berkelbacteria bacterium CG10_big_fil_rev_8_21_14_0_10_43_14</name>
    <dbReference type="NCBI Taxonomy" id="1974515"/>
    <lineage>
        <taxon>Bacteria</taxon>
        <taxon>Candidatus Berkelbacteria</taxon>
    </lineage>
</organism>
<dbReference type="EMBL" id="PEZX01000022">
    <property type="protein sequence ID" value="PIS07046.1"/>
    <property type="molecule type" value="Genomic_DNA"/>
</dbReference>
<dbReference type="InterPro" id="IPR002831">
    <property type="entry name" value="Tscrpt_reg_TrmB_N"/>
</dbReference>
<reference evidence="4" key="1">
    <citation type="submission" date="2017-09" db="EMBL/GenBank/DDBJ databases">
        <title>Depth-based differentiation of microbial function through sediment-hosted aquifers and enrichment of novel symbionts in the deep terrestrial subsurface.</title>
        <authorList>
            <person name="Probst A.J."/>
            <person name="Ladd B."/>
            <person name="Jarett J.K."/>
            <person name="Geller-Mcgrath D.E."/>
            <person name="Sieber C.M.K."/>
            <person name="Emerson J.B."/>
            <person name="Anantharaman K."/>
            <person name="Thomas B.C."/>
            <person name="Malmstrom R."/>
            <person name="Stieglmeier M."/>
            <person name="Klingl A."/>
            <person name="Woyke T."/>
            <person name="Ryan C.M."/>
            <person name="Banfield J.F."/>
        </authorList>
    </citation>
    <scope>NUCLEOTIDE SEQUENCE [LARGE SCALE GENOMIC DNA]</scope>
</reference>
<evidence type="ECO:0000313" key="4">
    <source>
        <dbReference type="Proteomes" id="UP000231162"/>
    </source>
</evidence>
<dbReference type="InterPro" id="IPR036388">
    <property type="entry name" value="WH-like_DNA-bd_sf"/>
</dbReference>
<name>A0A2M6R969_9BACT</name>
<proteinExistence type="predicted"/>
<accession>A0A2M6R969</accession>
<keyword evidence="1" id="KW-0472">Membrane</keyword>
<dbReference type="Proteomes" id="UP000231162">
    <property type="component" value="Unassembled WGS sequence"/>
</dbReference>
<keyword evidence="1" id="KW-1133">Transmembrane helix</keyword>
<keyword evidence="1" id="KW-0812">Transmembrane</keyword>
<feature type="domain" description="Transcription regulator TrmB N-terminal" evidence="2">
    <location>
        <begin position="14"/>
        <end position="79"/>
    </location>
</feature>
<sequence>MKSQERYIKLFTQLGYGTTEAKLYLTCLLIGPASAILIGRKIGVTRQMVYTLLPILIEKGLIKQVKIGTHRLFHAVDPNILVDIARSNTRELKKVLPELQSKRADLISIPTITIYENLISMREWYRIFMQTAKKGEELLIWSSGNKNHWYDLDKEFYDKFLKFSDDNEIKSTILLPDTPDARKYQSSIGSEKRDHRFIENGWNTNAEKWIWRDQVCSLTIDENNSSMVVVESHAIAELERCGFRSAWKGAGGEISN</sequence>
<dbReference type="Gene3D" id="1.10.10.10">
    <property type="entry name" value="Winged helix-like DNA-binding domain superfamily/Winged helix DNA-binding domain"/>
    <property type="match status" value="1"/>
</dbReference>
<protein>
    <recommendedName>
        <fullName evidence="2">Transcription regulator TrmB N-terminal domain-containing protein</fullName>
    </recommendedName>
</protein>
<evidence type="ECO:0000259" key="2">
    <source>
        <dbReference type="Pfam" id="PF01978"/>
    </source>
</evidence>
<feature type="transmembrane region" description="Helical" evidence="1">
    <location>
        <begin position="21"/>
        <end position="39"/>
    </location>
</feature>
<dbReference type="SUPFAM" id="SSF46785">
    <property type="entry name" value="Winged helix' DNA-binding domain"/>
    <property type="match status" value="1"/>
</dbReference>
<dbReference type="Pfam" id="PF01978">
    <property type="entry name" value="TrmB"/>
    <property type="match status" value="1"/>
</dbReference>
<dbReference type="AlphaFoldDB" id="A0A2M6R969"/>
<dbReference type="InterPro" id="IPR036390">
    <property type="entry name" value="WH_DNA-bd_sf"/>
</dbReference>
<evidence type="ECO:0000256" key="1">
    <source>
        <dbReference type="SAM" id="Phobius"/>
    </source>
</evidence>
<gene>
    <name evidence="3" type="ORF">COT79_01465</name>
</gene>
<evidence type="ECO:0000313" key="3">
    <source>
        <dbReference type="EMBL" id="PIS07046.1"/>
    </source>
</evidence>